<keyword evidence="1" id="KW-0547">Nucleotide-binding</keyword>
<dbReference type="RefSeq" id="WP_327983717.1">
    <property type="nucleotide sequence ID" value="NZ_CP136426.1"/>
</dbReference>
<keyword evidence="4" id="KW-1185">Reference proteome</keyword>
<sequence length="802" mass="91524">MSNELSIQNLLPSVSNIEVIQDKIKNSTFIGIDFGTSTTVVSYAILGDETTPIKTDTIPIKQLNIDGGASENHLVPSCIAFSNDKLFIGQTAKLLKSKLHYGKNLWYSFKMELGEDNGSMYYNTELPQGNPYATIENPLDATKVFLSFLKKEIDQFLLQKNLPLDAHYSVSIPASFEANQRKDLKEALNYAGIPFKDNLFIDEPNAAFLSYLMESNSNHYRNYNIPLDSPLHILVFDFGAGTCDISILEIGRKQGKLYSKNIAISKYEQLGGDDIDKQIVKQILFPQLLKENNLTKDDIRTPEYEKIILPKLQPIAEFLKVKICKSVSANMIDRAFPSMATSNQRIKFPQTIPDILLPQYKLKYTTPDISFEEFSKVMDNFIQQNEFQHTENTHSIFSVIESAMQKANLNKDYIDLVLFVGGSSYNPYIQNALKEYFIHSEMAIPKDLQSLVSTGAGVNSFLQNGLNIDMISPIVSEPILILLQNKARVIVKEGTEIPYKGIVIEDLHPQKDNQYEIEIPICVSSSDKILNIIKIKSDVGFNKTDNIRLECDITHDKLIHFKAFIRDLEVQVEPINPFANRALTTEEIAEKRWLKIINNNAKENGGKPSAELLKQLASFYRETKNYLKVAETYEIIQALKPNERYENTICYNYSKAGKEKLSDKWAEIAYQKDKCPSNIHNYALRKEKEGDIKAYEELLEEAIRLGGKASCVTLGEHLLYKGDSDRAMELFRKAFDYYYSQYKRGFLDKDQYHWLIKAANYIDKDIAEEVKLVRDNMEDSSHKWFNTDNLASDDSLTDLLPF</sequence>
<dbReference type="Gene3D" id="3.30.420.40">
    <property type="match status" value="3"/>
</dbReference>
<dbReference type="EMBL" id="CP136426">
    <property type="protein sequence ID" value="WOC52217.1"/>
    <property type="molecule type" value="Genomic_DNA"/>
</dbReference>
<dbReference type="InterPro" id="IPR011990">
    <property type="entry name" value="TPR-like_helical_dom_sf"/>
</dbReference>
<organism evidence="3 4">
    <name type="scientific">Bergeyella porcorum</name>
    <dbReference type="NCBI Taxonomy" id="1735111"/>
    <lineage>
        <taxon>Bacteria</taxon>
        <taxon>Pseudomonadati</taxon>
        <taxon>Bacteroidota</taxon>
        <taxon>Flavobacteriia</taxon>
        <taxon>Flavobacteriales</taxon>
        <taxon>Weeksellaceae</taxon>
        <taxon>Bergeyella</taxon>
    </lineage>
</organism>
<dbReference type="KEGG" id="bpor:BPO_1570"/>
<dbReference type="PANTHER" id="PTHR19375">
    <property type="entry name" value="HEAT SHOCK PROTEIN 70KDA"/>
    <property type="match status" value="1"/>
</dbReference>
<dbReference type="Proteomes" id="UP001432059">
    <property type="component" value="Chromosome"/>
</dbReference>
<accession>A0AAU0F208</accession>
<protein>
    <recommendedName>
        <fullName evidence="5">Molecular chaperone DnaK</fullName>
    </recommendedName>
</protein>
<proteinExistence type="predicted"/>
<dbReference type="GO" id="GO:0005524">
    <property type="term" value="F:ATP binding"/>
    <property type="evidence" value="ECO:0007669"/>
    <property type="project" value="UniProtKB-KW"/>
</dbReference>
<dbReference type="InterPro" id="IPR013126">
    <property type="entry name" value="Hsp_70_fam"/>
</dbReference>
<dbReference type="SUPFAM" id="SSF53067">
    <property type="entry name" value="Actin-like ATPase domain"/>
    <property type="match status" value="2"/>
</dbReference>
<evidence type="ECO:0000256" key="2">
    <source>
        <dbReference type="ARBA" id="ARBA00022840"/>
    </source>
</evidence>
<keyword evidence="2" id="KW-0067">ATP-binding</keyword>
<evidence type="ECO:0000313" key="4">
    <source>
        <dbReference type="Proteomes" id="UP001432059"/>
    </source>
</evidence>
<reference evidence="3" key="1">
    <citation type="submission" date="2023-10" db="EMBL/GenBank/DDBJ databases">
        <title>Characterization and whole genome sequencing of a novel strain of Bergeyella porcorum QD2021 isolated from pig.</title>
        <authorList>
            <person name="Liu G."/>
            <person name="Chen C."/>
            <person name="Han X."/>
        </authorList>
    </citation>
    <scope>NUCLEOTIDE SEQUENCE</scope>
    <source>
        <strain evidence="3">QD2021</strain>
    </source>
</reference>
<dbReference type="GO" id="GO:0140662">
    <property type="term" value="F:ATP-dependent protein folding chaperone"/>
    <property type="evidence" value="ECO:0007669"/>
    <property type="project" value="InterPro"/>
</dbReference>
<evidence type="ECO:0008006" key="5">
    <source>
        <dbReference type="Google" id="ProtNLM"/>
    </source>
</evidence>
<name>A0AAU0F208_9FLAO</name>
<dbReference type="Gene3D" id="1.25.40.10">
    <property type="entry name" value="Tetratricopeptide repeat domain"/>
    <property type="match status" value="1"/>
</dbReference>
<dbReference type="CDD" id="cd10170">
    <property type="entry name" value="ASKHA_NBD_HSP70"/>
    <property type="match status" value="1"/>
</dbReference>
<evidence type="ECO:0000256" key="1">
    <source>
        <dbReference type="ARBA" id="ARBA00022741"/>
    </source>
</evidence>
<dbReference type="InterPro" id="IPR043129">
    <property type="entry name" value="ATPase_NBD"/>
</dbReference>
<dbReference type="Pfam" id="PF00012">
    <property type="entry name" value="HSP70"/>
    <property type="match status" value="2"/>
</dbReference>
<dbReference type="AlphaFoldDB" id="A0AAU0F208"/>
<gene>
    <name evidence="3" type="ORF">BPO_1570</name>
</gene>
<evidence type="ECO:0000313" key="3">
    <source>
        <dbReference type="EMBL" id="WOC52217.1"/>
    </source>
</evidence>